<feature type="transmembrane region" description="Helical" evidence="8">
    <location>
        <begin position="660"/>
        <end position="680"/>
    </location>
</feature>
<organism evidence="10 11">
    <name type="scientific">Chironomus riparius</name>
    <dbReference type="NCBI Taxonomy" id="315576"/>
    <lineage>
        <taxon>Eukaryota</taxon>
        <taxon>Metazoa</taxon>
        <taxon>Ecdysozoa</taxon>
        <taxon>Arthropoda</taxon>
        <taxon>Hexapoda</taxon>
        <taxon>Insecta</taxon>
        <taxon>Pterygota</taxon>
        <taxon>Neoptera</taxon>
        <taxon>Endopterygota</taxon>
        <taxon>Diptera</taxon>
        <taxon>Nematocera</taxon>
        <taxon>Chironomoidea</taxon>
        <taxon>Chironomidae</taxon>
        <taxon>Chironominae</taxon>
        <taxon>Chironomus</taxon>
    </lineage>
</organism>
<feature type="transmembrane region" description="Helical" evidence="8">
    <location>
        <begin position="410"/>
        <end position="430"/>
    </location>
</feature>
<evidence type="ECO:0000313" key="10">
    <source>
        <dbReference type="EMBL" id="CAG9802770.1"/>
    </source>
</evidence>
<dbReference type="SUPFAM" id="SSF100895">
    <property type="entry name" value="Kazal-type serine protease inhibitors"/>
    <property type="match status" value="1"/>
</dbReference>
<protein>
    <recommendedName>
        <fullName evidence="8">Solute carrier organic anion transporter family member</fullName>
    </recommendedName>
</protein>
<dbReference type="InterPro" id="IPR036058">
    <property type="entry name" value="Kazal_dom_sf"/>
</dbReference>
<evidence type="ECO:0000259" key="9">
    <source>
        <dbReference type="PROSITE" id="PS51465"/>
    </source>
</evidence>
<comment type="subcellular location">
    <subcellularLocation>
        <location evidence="1 8">Cell membrane</location>
        <topology evidence="1 8">Multi-pass membrane protein</topology>
    </subcellularLocation>
</comment>
<dbReference type="GO" id="GO:0015347">
    <property type="term" value="F:sodium-independent organic anion transmembrane transporter activity"/>
    <property type="evidence" value="ECO:0007669"/>
    <property type="project" value="TreeGrafter"/>
</dbReference>
<keyword evidence="6 8" id="KW-0472">Membrane</keyword>
<dbReference type="InterPro" id="IPR002350">
    <property type="entry name" value="Kazal_dom"/>
</dbReference>
<evidence type="ECO:0000256" key="7">
    <source>
        <dbReference type="ARBA" id="ARBA00023157"/>
    </source>
</evidence>
<feature type="transmembrane region" description="Helical" evidence="8">
    <location>
        <begin position="442"/>
        <end position="461"/>
    </location>
</feature>
<reference evidence="10" key="1">
    <citation type="submission" date="2022-01" db="EMBL/GenBank/DDBJ databases">
        <authorList>
            <person name="King R."/>
        </authorList>
    </citation>
    <scope>NUCLEOTIDE SEQUENCE</scope>
</reference>
<comment type="similarity">
    <text evidence="2 8">Belongs to the organo anion transporter (TC 2.A.60) family.</text>
</comment>
<evidence type="ECO:0000256" key="2">
    <source>
        <dbReference type="ARBA" id="ARBA00009657"/>
    </source>
</evidence>
<keyword evidence="8" id="KW-0406">Ion transport</keyword>
<keyword evidence="7" id="KW-1015">Disulfide bond</keyword>
<feature type="transmembrane region" description="Helical" evidence="8">
    <location>
        <begin position="604"/>
        <end position="629"/>
    </location>
</feature>
<dbReference type="Gene3D" id="3.30.60.30">
    <property type="match status" value="1"/>
</dbReference>
<evidence type="ECO:0000256" key="3">
    <source>
        <dbReference type="ARBA" id="ARBA00022475"/>
    </source>
</evidence>
<feature type="transmembrane region" description="Helical" evidence="8">
    <location>
        <begin position="108"/>
        <end position="129"/>
    </location>
</feature>
<reference evidence="10" key="2">
    <citation type="submission" date="2022-10" db="EMBL/GenBank/DDBJ databases">
        <authorList>
            <consortium name="ENA_rothamsted_submissions"/>
            <consortium name="culmorum"/>
            <person name="King R."/>
        </authorList>
    </citation>
    <scope>NUCLEOTIDE SEQUENCE</scope>
</reference>
<dbReference type="InterPro" id="IPR036259">
    <property type="entry name" value="MFS_trans_sf"/>
</dbReference>
<proteinExistence type="inferred from homology"/>
<feature type="transmembrane region" description="Helical" evidence="8">
    <location>
        <begin position="568"/>
        <end position="592"/>
    </location>
</feature>
<dbReference type="OrthoDB" id="5062115at2759"/>
<keyword evidence="8" id="KW-0813">Transport</keyword>
<accession>A0A9N9RQ86</accession>
<feature type="transmembrane region" description="Helical" evidence="8">
    <location>
        <begin position="260"/>
        <end position="278"/>
    </location>
</feature>
<feature type="domain" description="Kazal-like" evidence="9">
    <location>
        <begin position="474"/>
        <end position="529"/>
    </location>
</feature>
<dbReference type="Gene3D" id="1.20.1250.20">
    <property type="entry name" value="MFS general substrate transporter like domains"/>
    <property type="match status" value="1"/>
</dbReference>
<dbReference type="PROSITE" id="PS51465">
    <property type="entry name" value="KAZAL_2"/>
    <property type="match status" value="1"/>
</dbReference>
<dbReference type="PANTHER" id="PTHR11388:SF76">
    <property type="entry name" value="SOLUTE CARRIER ORGANIC ANION TRANSPORTER FAMILY MEMBER"/>
    <property type="match status" value="1"/>
</dbReference>
<dbReference type="GO" id="GO:0043252">
    <property type="term" value="P:sodium-independent organic anion transport"/>
    <property type="evidence" value="ECO:0007669"/>
    <property type="project" value="TreeGrafter"/>
</dbReference>
<evidence type="ECO:0000256" key="1">
    <source>
        <dbReference type="ARBA" id="ARBA00004651"/>
    </source>
</evidence>
<keyword evidence="3" id="KW-1003">Cell membrane</keyword>
<dbReference type="PANTHER" id="PTHR11388">
    <property type="entry name" value="ORGANIC ANION TRANSPORTER"/>
    <property type="match status" value="1"/>
</dbReference>
<name>A0A9N9RQ86_9DIPT</name>
<feature type="transmembrane region" description="Helical" evidence="8">
    <location>
        <begin position="298"/>
        <end position="319"/>
    </location>
</feature>
<sequence>MVISRENKNGISNNDKPRTIEDALSQLSNDKLIGNFDDIYQMMPLTRDTSCGISFLRGPILQKFANKKVLVLIYGILSLVFASAGSYFNATITTIEKRYKIPSKNMGIISVGNDVSSLFLSAFIAYYGGKRHRPRWIAFGLIAIVIYCILTASPHFLYGAGQESLSLTVEYRGSKNQQETQEALLVENRKMLCRRNSTDGIAECEVDGGSLMPQILLFVAQLIAGVGQTLCSTLGISYMDDNIKKSKTPALMSISFFMRLLGPALGYALASYCLKIYIAPDLTPVINNKDPRWIGAWFIGWIVFAVVLMFFALAVSMLPKELPRSAVRKRIEEEKIKRGLKQVEKSSVGDTEASISDMIVTFKRLFKNKVFMLMNVGGILHLFGFLPYWIYTPKLIETLYHQTASASSFYTGTLAIVFSGIGVLIGGVFISKFKPSARFLAMWHIIAGSLCLMGIISYAFIGCEESDKSMSIHRNSIVPCNQDCHCDFVKYSPVCGTDGLTYISACHAGCNLINVKNGTKQFSECSCVKSRKESFYTPFSHNPDSLNEVIDEQIAISGPCAVNCQRELFIFLAVMCAMKFIGATGRTSNFLVSIRCIDEKDKSVAIGLGATLVHLFAFIPSPILFGYLLDKSCLVFGKTCSGTGNCWIYDGETLRYLMNYSAALFIGLGTLVDVGVWHYVKDLKIFDDEDEDEKNEITTIRL</sequence>
<evidence type="ECO:0000313" key="11">
    <source>
        <dbReference type="Proteomes" id="UP001153620"/>
    </source>
</evidence>
<dbReference type="CDD" id="cd17336">
    <property type="entry name" value="MFS_SLCO_OATP"/>
    <property type="match status" value="1"/>
</dbReference>
<feature type="transmembrane region" description="Helical" evidence="8">
    <location>
        <begin position="69"/>
        <end position="88"/>
    </location>
</feature>
<keyword evidence="5 8" id="KW-1133">Transmembrane helix</keyword>
<evidence type="ECO:0000256" key="6">
    <source>
        <dbReference type="ARBA" id="ARBA00023136"/>
    </source>
</evidence>
<dbReference type="InterPro" id="IPR004156">
    <property type="entry name" value="OATP"/>
</dbReference>
<feature type="transmembrane region" description="Helical" evidence="8">
    <location>
        <begin position="215"/>
        <end position="239"/>
    </location>
</feature>
<dbReference type="NCBIfam" id="TIGR00805">
    <property type="entry name" value="oat"/>
    <property type="match status" value="1"/>
</dbReference>
<evidence type="ECO:0000256" key="5">
    <source>
        <dbReference type="ARBA" id="ARBA00022989"/>
    </source>
</evidence>
<dbReference type="Pfam" id="PF07648">
    <property type="entry name" value="Kazal_2"/>
    <property type="match status" value="1"/>
</dbReference>
<dbReference type="Pfam" id="PF03137">
    <property type="entry name" value="OATP"/>
    <property type="match status" value="1"/>
</dbReference>
<gene>
    <name evidence="10" type="ORF">CHIRRI_LOCUS5675</name>
</gene>
<dbReference type="EMBL" id="OU895878">
    <property type="protein sequence ID" value="CAG9802770.1"/>
    <property type="molecule type" value="Genomic_DNA"/>
</dbReference>
<feature type="transmembrane region" description="Helical" evidence="8">
    <location>
        <begin position="370"/>
        <end position="390"/>
    </location>
</feature>
<dbReference type="GO" id="GO:0016323">
    <property type="term" value="C:basolateral plasma membrane"/>
    <property type="evidence" value="ECO:0007669"/>
    <property type="project" value="TreeGrafter"/>
</dbReference>
<dbReference type="Proteomes" id="UP001153620">
    <property type="component" value="Chromosome 2"/>
</dbReference>
<dbReference type="GO" id="GO:0006811">
    <property type="term" value="P:monoatomic ion transport"/>
    <property type="evidence" value="ECO:0007669"/>
    <property type="project" value="UniProtKB-KW"/>
</dbReference>
<dbReference type="AlphaFoldDB" id="A0A9N9RQ86"/>
<feature type="transmembrane region" description="Helical" evidence="8">
    <location>
        <begin position="136"/>
        <end position="158"/>
    </location>
</feature>
<keyword evidence="4 8" id="KW-0812">Transmembrane</keyword>
<evidence type="ECO:0000256" key="4">
    <source>
        <dbReference type="ARBA" id="ARBA00022692"/>
    </source>
</evidence>
<dbReference type="SUPFAM" id="SSF103473">
    <property type="entry name" value="MFS general substrate transporter"/>
    <property type="match status" value="1"/>
</dbReference>
<evidence type="ECO:0000256" key="8">
    <source>
        <dbReference type="RuleBase" id="RU362056"/>
    </source>
</evidence>
<keyword evidence="11" id="KW-1185">Reference proteome</keyword>